<evidence type="ECO:0000256" key="5">
    <source>
        <dbReference type="ARBA" id="ARBA00023242"/>
    </source>
</evidence>
<reference evidence="8" key="1">
    <citation type="journal article" date="2021" name="Nat. Commun.">
        <title>Genetic determinants of endophytism in the Arabidopsis root mycobiome.</title>
        <authorList>
            <person name="Mesny F."/>
            <person name="Miyauchi S."/>
            <person name="Thiergart T."/>
            <person name="Pickel B."/>
            <person name="Atanasova L."/>
            <person name="Karlsson M."/>
            <person name="Huettel B."/>
            <person name="Barry K.W."/>
            <person name="Haridas S."/>
            <person name="Chen C."/>
            <person name="Bauer D."/>
            <person name="Andreopoulos W."/>
            <person name="Pangilinan J."/>
            <person name="LaButti K."/>
            <person name="Riley R."/>
            <person name="Lipzen A."/>
            <person name="Clum A."/>
            <person name="Drula E."/>
            <person name="Henrissat B."/>
            <person name="Kohler A."/>
            <person name="Grigoriev I.V."/>
            <person name="Martin F.M."/>
            <person name="Hacquard S."/>
        </authorList>
    </citation>
    <scope>NUCLEOTIDE SEQUENCE</scope>
    <source>
        <strain evidence="8">MPI-CAGE-AT-0147</strain>
    </source>
</reference>
<dbReference type="PROSITE" id="PS50048">
    <property type="entry name" value="ZN2_CY6_FUNGAL_2"/>
    <property type="match status" value="1"/>
</dbReference>
<feature type="domain" description="Zn(2)-C6 fungal-type" evidence="7">
    <location>
        <begin position="72"/>
        <end position="104"/>
    </location>
</feature>
<keyword evidence="9" id="KW-1185">Reference proteome</keyword>
<evidence type="ECO:0000313" key="9">
    <source>
        <dbReference type="Proteomes" id="UP000738349"/>
    </source>
</evidence>
<evidence type="ECO:0000256" key="3">
    <source>
        <dbReference type="ARBA" id="ARBA00023125"/>
    </source>
</evidence>
<dbReference type="InterPro" id="IPR036864">
    <property type="entry name" value="Zn2-C6_fun-type_DNA-bd_sf"/>
</dbReference>
<dbReference type="Pfam" id="PF00172">
    <property type="entry name" value="Zn_clus"/>
    <property type="match status" value="1"/>
</dbReference>
<dbReference type="Gene3D" id="4.10.240.10">
    <property type="entry name" value="Zn(2)-C6 fungal-type DNA-binding domain"/>
    <property type="match status" value="1"/>
</dbReference>
<dbReference type="InterPro" id="IPR001138">
    <property type="entry name" value="Zn2Cys6_DnaBD"/>
</dbReference>
<dbReference type="GO" id="GO:0000981">
    <property type="term" value="F:DNA-binding transcription factor activity, RNA polymerase II-specific"/>
    <property type="evidence" value="ECO:0007669"/>
    <property type="project" value="InterPro"/>
</dbReference>
<keyword evidence="4" id="KW-0804">Transcription</keyword>
<evidence type="ECO:0000259" key="7">
    <source>
        <dbReference type="PROSITE" id="PS50048"/>
    </source>
</evidence>
<evidence type="ECO:0000313" key="8">
    <source>
        <dbReference type="EMBL" id="KAH7130996.1"/>
    </source>
</evidence>
<dbReference type="SUPFAM" id="SSF57701">
    <property type="entry name" value="Zn2/Cys6 DNA-binding domain"/>
    <property type="match status" value="1"/>
</dbReference>
<organism evidence="8 9">
    <name type="scientific">Dactylonectria macrodidyma</name>
    <dbReference type="NCBI Taxonomy" id="307937"/>
    <lineage>
        <taxon>Eukaryota</taxon>
        <taxon>Fungi</taxon>
        <taxon>Dikarya</taxon>
        <taxon>Ascomycota</taxon>
        <taxon>Pezizomycotina</taxon>
        <taxon>Sordariomycetes</taxon>
        <taxon>Hypocreomycetidae</taxon>
        <taxon>Hypocreales</taxon>
        <taxon>Nectriaceae</taxon>
        <taxon>Dactylonectria</taxon>
    </lineage>
</organism>
<name>A0A9P9ISP1_9HYPO</name>
<dbReference type="InterPro" id="IPR051089">
    <property type="entry name" value="prtT"/>
</dbReference>
<dbReference type="PANTHER" id="PTHR31845:SF17">
    <property type="entry name" value="ZN(II)2CYS6 TRANSCRIPTION FACTOR (EUROFUNG)"/>
    <property type="match status" value="1"/>
</dbReference>
<dbReference type="SMART" id="SM00066">
    <property type="entry name" value="GAL4"/>
    <property type="match status" value="1"/>
</dbReference>
<keyword evidence="5" id="KW-0539">Nucleus</keyword>
<dbReference type="GO" id="GO:0008270">
    <property type="term" value="F:zinc ion binding"/>
    <property type="evidence" value="ECO:0007669"/>
    <property type="project" value="InterPro"/>
</dbReference>
<evidence type="ECO:0000256" key="2">
    <source>
        <dbReference type="ARBA" id="ARBA00023015"/>
    </source>
</evidence>
<protein>
    <recommendedName>
        <fullName evidence="7">Zn(2)-C6 fungal-type domain-containing protein</fullName>
    </recommendedName>
</protein>
<comment type="caution">
    <text evidence="8">The sequence shown here is derived from an EMBL/GenBank/DDBJ whole genome shotgun (WGS) entry which is preliminary data.</text>
</comment>
<dbReference type="CDD" id="cd12148">
    <property type="entry name" value="fungal_TF_MHR"/>
    <property type="match status" value="1"/>
</dbReference>
<dbReference type="PANTHER" id="PTHR31845">
    <property type="entry name" value="FINGER DOMAIN PROTEIN, PUTATIVE-RELATED"/>
    <property type="match status" value="1"/>
</dbReference>
<keyword evidence="3" id="KW-0238">DNA-binding</keyword>
<feature type="region of interest" description="Disordered" evidence="6">
    <location>
        <begin position="22"/>
        <end position="59"/>
    </location>
</feature>
<dbReference type="OrthoDB" id="1925334at2759"/>
<dbReference type="Proteomes" id="UP000738349">
    <property type="component" value="Unassembled WGS sequence"/>
</dbReference>
<sequence>MSKRAWDDANLGDSGTAVTDLVAMLPTPASLSSPKPEGQGEIPTHHSQSPNDPSNCEYDGVPVPPISKKIKACVSCRKRKIRCLMGKNGPPCTRCATRNSACVLNKNLQTVIDEKSQFPKAVVQDLERVHGALENILTTLGLPALPPLRCLSVYDTEVLVPMGTQKRKSNYEPSSSPEGLYRPSFDNLPRNAPEGDGLPHIPIHSLYRLTDLSALRSPEDAETVNRARRIDDFISRGLVTLTDAESLFALYRDRLDRYMYNIGCHYDTLEELRKSSSILSAATLAVAALHSDKSDGIYKICKAEFRRLMEESMFERSINRDYLRAMCLASNWLSDISWIVSGYAIRRAAELPKSYWKGNQGHNEEAADYARLWYALYICDEHLATLYKRQSISRDDSTDQEWRNFLELAMPTNLDKGLMGIVALIRISRSVQEQFGHENDERVRQIHVNHLSSFSRQLDQWYEEWAKEMPASNPETRSFPRKATMLYYNFAQVHLYARVFQGLSTEEPVPTYLFEYALKAIAAATTMIEVVITDQEFRTGLMGMPSYMYSMTAFASTLLVKVAIKFGGTLVEIGRVYGLITSLVHQFRSQQISSWHLAGPTARGLERMLGILNTVALEQSYPVLNGIFTEAGIDEFENIDALGQTLDADGSFLDLYGDLSFNGSSLGSPSIFQGDLLVPNIEGYNLSSQAT</sequence>
<dbReference type="AlphaFoldDB" id="A0A9P9ISP1"/>
<dbReference type="PROSITE" id="PS00463">
    <property type="entry name" value="ZN2_CY6_FUNGAL_1"/>
    <property type="match status" value="1"/>
</dbReference>
<comment type="subcellular location">
    <subcellularLocation>
        <location evidence="1">Nucleus</location>
    </subcellularLocation>
</comment>
<proteinExistence type="predicted"/>
<gene>
    <name evidence="8" type="ORF">EDB81DRAFT_888296</name>
</gene>
<evidence type="ECO:0000256" key="6">
    <source>
        <dbReference type="SAM" id="MobiDB-lite"/>
    </source>
</evidence>
<dbReference type="CDD" id="cd00067">
    <property type="entry name" value="GAL4"/>
    <property type="match status" value="1"/>
</dbReference>
<dbReference type="GO" id="GO:0005634">
    <property type="term" value="C:nucleus"/>
    <property type="evidence" value="ECO:0007669"/>
    <property type="project" value="UniProtKB-SubCell"/>
</dbReference>
<evidence type="ECO:0000256" key="1">
    <source>
        <dbReference type="ARBA" id="ARBA00004123"/>
    </source>
</evidence>
<evidence type="ECO:0000256" key="4">
    <source>
        <dbReference type="ARBA" id="ARBA00023163"/>
    </source>
</evidence>
<dbReference type="GO" id="GO:0000976">
    <property type="term" value="F:transcription cis-regulatory region binding"/>
    <property type="evidence" value="ECO:0007669"/>
    <property type="project" value="TreeGrafter"/>
</dbReference>
<feature type="compositionally biased region" description="Polar residues" evidence="6">
    <location>
        <begin position="45"/>
        <end position="54"/>
    </location>
</feature>
<keyword evidence="2" id="KW-0805">Transcription regulation</keyword>
<accession>A0A9P9ISP1</accession>
<dbReference type="EMBL" id="JAGMUV010000017">
    <property type="protein sequence ID" value="KAH7130996.1"/>
    <property type="molecule type" value="Genomic_DNA"/>
</dbReference>
<feature type="region of interest" description="Disordered" evidence="6">
    <location>
        <begin position="165"/>
        <end position="194"/>
    </location>
</feature>